<name>A0AAU8B8E3_9VIRU</name>
<reference evidence="1" key="1">
    <citation type="submission" date="2024-03" db="EMBL/GenBank/DDBJ databases">
        <title>Diverse circular DNA viruses in blood, oral, and fecal samples of captive lemurs.</title>
        <authorList>
            <person name="Paietta E.N."/>
            <person name="Kraberger S."/>
            <person name="Lund M.C."/>
            <person name="Custer J.M."/>
            <person name="Vargas K.M."/>
            <person name="Ehmke E.E."/>
            <person name="Yoder A.D."/>
            <person name="Varsani A."/>
        </authorList>
    </citation>
    <scope>NUCLEOTIDE SEQUENCE</scope>
    <source>
        <strain evidence="1">Duke_28FS_89</strain>
    </source>
</reference>
<protein>
    <submittedName>
        <fullName evidence="1">Internal scaffolding protein</fullName>
    </submittedName>
</protein>
<dbReference type="Pfam" id="PF09675">
    <property type="entry name" value="Chlamy_scaf"/>
    <property type="match status" value="1"/>
</dbReference>
<accession>A0AAU8B8E3</accession>
<organism evidence="1">
    <name type="scientific">Dulem virus 158</name>
    <dbReference type="NCBI Taxonomy" id="3145635"/>
    <lineage>
        <taxon>Viruses</taxon>
        <taxon>Monodnaviria</taxon>
        <taxon>Sangervirae</taxon>
        <taxon>Phixviricota</taxon>
        <taxon>Malgrandaviricetes</taxon>
        <taxon>Petitvirales</taxon>
        <taxon>Microviridae</taxon>
        <taxon>Microvirus</taxon>
    </lineage>
</organism>
<dbReference type="InterPro" id="IPR014131">
    <property type="entry name" value="Chlamydia_phage_Vp3"/>
</dbReference>
<sequence length="153" mass="17443">MFATQYTPRDRVYADPGQREHITYGGSYDDKGRVVLKETGRVNLYDEIQSHADSVDIHVLMERYRRGDVDALTSAQGFYGDVLDFPKTYAEALNHMNEMERQFMSLPVEIREKFGHSFSEFLAASGESDFLDRLGIPQPVADVPTVEKEVESE</sequence>
<proteinExistence type="predicted"/>
<dbReference type="EMBL" id="PP511823">
    <property type="protein sequence ID" value="XCD07871.1"/>
    <property type="molecule type" value="Genomic_DNA"/>
</dbReference>
<evidence type="ECO:0000313" key="1">
    <source>
        <dbReference type="EMBL" id="XCD07871.1"/>
    </source>
</evidence>